<evidence type="ECO:0000256" key="16">
    <source>
        <dbReference type="ARBA" id="ARBA00044561"/>
    </source>
</evidence>
<dbReference type="eggNOG" id="ENOG502SENT">
    <property type="taxonomic scope" value="Eukaryota"/>
</dbReference>
<evidence type="ECO:0000256" key="2">
    <source>
        <dbReference type="ARBA" id="ARBA00010522"/>
    </source>
</evidence>
<sequence length="158" mass="17405">MYAFILFEIVIVALSINTGYCLKCYNCDSWMNKNCVDPFIKKDFGKRECSTTNVMHISKILGGEPLNTELISTSEFLCVKVNLTTPKKPWLLRSCIAKPGTSNFCKNLIDGSKSAGGGTVVKYCRTCRRDGCNRGGKVKGIFVAVILGCVVSVLCQFH</sequence>
<evidence type="ECO:0000256" key="11">
    <source>
        <dbReference type="ARBA" id="ARBA00023180"/>
    </source>
</evidence>
<dbReference type="GO" id="GO:0048511">
    <property type="term" value="P:rhythmic process"/>
    <property type="evidence" value="ECO:0007669"/>
    <property type="project" value="UniProtKB-KW"/>
</dbReference>
<dbReference type="EMBL" id="GAHY01000820">
    <property type="protein sequence ID" value="JAA76690.1"/>
    <property type="molecule type" value="mRNA"/>
</dbReference>
<dbReference type="GO" id="GO:0098552">
    <property type="term" value="C:side of membrane"/>
    <property type="evidence" value="ECO:0007669"/>
    <property type="project" value="UniProtKB-KW"/>
</dbReference>
<evidence type="ECO:0000256" key="7">
    <source>
        <dbReference type="ARBA" id="ARBA00022989"/>
    </source>
</evidence>
<evidence type="ECO:0000256" key="10">
    <source>
        <dbReference type="ARBA" id="ARBA00023157"/>
    </source>
</evidence>
<evidence type="ECO:0000256" key="14">
    <source>
        <dbReference type="ARBA" id="ARBA00044499"/>
    </source>
</evidence>
<feature type="signal peptide" evidence="19">
    <location>
        <begin position="1"/>
        <end position="21"/>
    </location>
</feature>
<dbReference type="GO" id="GO:0032222">
    <property type="term" value="P:regulation of synaptic transmission, cholinergic"/>
    <property type="evidence" value="ECO:0007669"/>
    <property type="project" value="InterPro"/>
</dbReference>
<comment type="similarity">
    <text evidence="2">Belongs to the quiver family.</text>
</comment>
<keyword evidence="10" id="KW-1015">Disulfide bond</keyword>
<dbReference type="EnsemblMetazoa" id="RPRC010451-RA">
    <property type="protein sequence ID" value="RPRC010451-PA"/>
    <property type="gene ID" value="RPRC010451"/>
</dbReference>
<dbReference type="Pfam" id="PF17064">
    <property type="entry name" value="QVR"/>
    <property type="match status" value="1"/>
</dbReference>
<dbReference type="PANTHER" id="PTHR33562:SF31">
    <property type="entry name" value="PROTEIN QUIVER"/>
    <property type="match status" value="1"/>
</dbReference>
<evidence type="ECO:0000256" key="12">
    <source>
        <dbReference type="ARBA" id="ARBA00023288"/>
    </source>
</evidence>
<evidence type="ECO:0000256" key="6">
    <source>
        <dbReference type="ARBA" id="ARBA00022729"/>
    </source>
</evidence>
<dbReference type="GO" id="GO:0045121">
    <property type="term" value="C:membrane raft"/>
    <property type="evidence" value="ECO:0007669"/>
    <property type="project" value="UniProtKB-SubCell"/>
</dbReference>
<reference evidence="20" key="1">
    <citation type="submission" date="2013-04" db="EMBL/GenBank/DDBJ databases">
        <title>An insight into the transcriptome of the digestive tract of the blood sucking bug, Rhodnius prolixus.</title>
        <authorList>
            <person name="Ribeiro J.M.C."/>
            <person name="Genta F.A."/>
            <person name="Sorgine M.H.F."/>
            <person name="Paiva-Silva G.O."/>
            <person name="Majerowicz D."/>
            <person name="Medeiros M."/>
            <person name="Koerich L."/>
            <person name="Terra W.R."/>
            <person name="Ferreira C."/>
            <person name="Pimentel A.C."/>
            <person name="Bisch P.M."/>
            <person name="Diniz M.M.P."/>
            <person name="Nascimento R."/>
            <person name="Salmon D."/>
            <person name="Silber A.M."/>
            <person name="Alves M."/>
            <person name="Oliveira M.F."/>
            <person name="Gondim K.C."/>
            <person name="Silva Neto M.A.C."/>
            <person name="Atella G.C."/>
            <person name="Araujo H."/>
            <person name="Dias F.S."/>
            <person name="Polycarpo C.R."/>
            <person name="Fampa P."/>
            <person name="Melo A.C."/>
            <person name="Tanaka A.S."/>
            <person name="Balczun C."/>
            <person name="Oliveira J.H.M."/>
            <person name="Goncalves R."/>
            <person name="Lazoski C."/>
            <person name="Pereira M.A."/>
            <person name="Rivera-Pomar R."/>
            <person name="Diambra L."/>
            <person name="Schaub G.A."/>
            <person name="Garcia E.S."/>
            <person name="Azambuja P."/>
            <person name="Braz G.R.C."/>
            <person name="Oliveira P.L."/>
        </authorList>
    </citation>
    <scope>NUCLEOTIDE SEQUENCE</scope>
</reference>
<evidence type="ECO:0000256" key="19">
    <source>
        <dbReference type="SAM" id="SignalP"/>
    </source>
</evidence>
<evidence type="ECO:0000256" key="17">
    <source>
        <dbReference type="ARBA" id="ARBA00045788"/>
    </source>
</evidence>
<dbReference type="AlphaFoldDB" id="R4G540"/>
<keyword evidence="3" id="KW-1003">Cell membrane</keyword>
<evidence type="ECO:0000256" key="15">
    <source>
        <dbReference type="ARBA" id="ARBA00044524"/>
    </source>
</evidence>
<keyword evidence="6 19" id="KW-0732">Signal</keyword>
<keyword evidence="7" id="KW-1133">Transmembrane helix</keyword>
<evidence type="ECO:0000256" key="4">
    <source>
        <dbReference type="ARBA" id="ARBA00022622"/>
    </source>
</evidence>
<dbReference type="InterPro" id="IPR031424">
    <property type="entry name" value="QVR-like"/>
</dbReference>
<dbReference type="PANTHER" id="PTHR33562">
    <property type="entry name" value="ATILLA, ISOFORM B-RELATED-RELATED"/>
    <property type="match status" value="1"/>
</dbReference>
<dbReference type="HOGENOM" id="CLU_126345_0_1_1"/>
<proteinExistence type="evidence at transcript level"/>
<protein>
    <recommendedName>
        <fullName evidence="15">UPAR/Ly6 domain-containing protein qvr</fullName>
    </recommendedName>
    <alternativeName>
        <fullName evidence="16">Protein quiver</fullName>
    </alternativeName>
    <alternativeName>
        <fullName evidence="13">Protein sleepless</fullName>
    </alternativeName>
</protein>
<evidence type="ECO:0000256" key="18">
    <source>
        <dbReference type="ARBA" id="ARBA00046769"/>
    </source>
</evidence>
<reference evidence="22" key="2">
    <citation type="submission" date="2015-04" db="EMBL/GenBank/DDBJ databases">
        <authorList>
            <person name="Wilson R.K."/>
            <person name="Warren W."/>
            <person name="Dotson E."/>
            <person name="Oliveira P.L."/>
        </authorList>
    </citation>
    <scope>NUCLEOTIDE SEQUENCE</scope>
</reference>
<comment type="function">
    <text evidence="17">Bifunctional regulator of neuronal activity in the mushroom body, and possibly other regions of the brain, that acts as a signaling molecule required for homeostatic regulation of sleep under normal conditions and after sleep deprivation. Reduces neuronal excitability by enhancing Sh/shaker K(+) channel activity; possibly by stabilizing Sh/shaker to increase protein levels, accelerating its activation kinetics, slowing C-type inactivation and enhancing recovery from inactivation. Specifically affects the A-type K(+) current. Antagonizes nicotinic acetylcholine receptors (nAChRs) to reduce synaptic transmission, possibly by preventing their localization to the cell surface. Required for regulation of neuromuscular excitability and plasticity at neuromuscular junctions.</text>
</comment>
<evidence type="ECO:0000256" key="9">
    <source>
        <dbReference type="ARBA" id="ARBA00023136"/>
    </source>
</evidence>
<keyword evidence="9" id="KW-0472">Membrane</keyword>
<keyword evidence="22" id="KW-1185">Reference proteome</keyword>
<dbReference type="Proteomes" id="UP000015103">
    <property type="component" value="Unassembled WGS sequence"/>
</dbReference>
<dbReference type="InterPro" id="IPR050975">
    <property type="entry name" value="Sleep_regulator"/>
</dbReference>
<evidence type="ECO:0000256" key="1">
    <source>
        <dbReference type="ARBA" id="ARBA00004471"/>
    </source>
</evidence>
<reference evidence="21" key="3">
    <citation type="submission" date="2015-05" db="UniProtKB">
        <authorList>
            <consortium name="EnsemblMetazoa"/>
        </authorList>
    </citation>
    <scope>IDENTIFICATION</scope>
</reference>
<keyword evidence="11" id="KW-0325">Glycoprotein</keyword>
<accession>R4G540</accession>
<comment type="subunit">
    <text evidence="18">Interacts (via loop 2 of the three-fingered Ly-6 domain) with Sh/shaker; this interaction may stabilize both components of the complex and may be required for targeting or retention of Sh/shaker to neural cell projections. Interacts (via loop 2 of the three-fingered Ly-6 domain) with nAChRalpha3 and potentially other nicotinic acetylcholine receptors; this interaction is required for antagonism of nicotinic acetylcholine receptors.</text>
</comment>
<comment type="subcellular location">
    <subcellularLocation>
        <location evidence="1">Cell membrane</location>
        <topology evidence="1">Lipid-anchor</topology>
        <topology evidence="1">GPI-anchor</topology>
        <orientation evidence="1">Extracellular side</orientation>
    </subcellularLocation>
    <subcellularLocation>
        <location evidence="14">Membrane raft</location>
        <topology evidence="14">Lipid-anchor</topology>
        <topology evidence="14">GPI-anchor</topology>
        <orientation evidence="14">Extracellular side</orientation>
    </subcellularLocation>
</comment>
<feature type="chain" id="PRO_5014108818" description="UPAR/Ly6 domain-containing protein qvr" evidence="19">
    <location>
        <begin position="22"/>
        <end position="158"/>
    </location>
</feature>
<organism evidence="20">
    <name type="scientific">Rhodnius prolixus</name>
    <name type="common">Triatomid bug</name>
    <dbReference type="NCBI Taxonomy" id="13249"/>
    <lineage>
        <taxon>Eukaryota</taxon>
        <taxon>Metazoa</taxon>
        <taxon>Ecdysozoa</taxon>
        <taxon>Arthropoda</taxon>
        <taxon>Hexapoda</taxon>
        <taxon>Insecta</taxon>
        <taxon>Pterygota</taxon>
        <taxon>Neoptera</taxon>
        <taxon>Paraneoptera</taxon>
        <taxon>Hemiptera</taxon>
        <taxon>Heteroptera</taxon>
        <taxon>Panheteroptera</taxon>
        <taxon>Cimicomorpha</taxon>
        <taxon>Reduviidae</taxon>
        <taxon>Triatominae</taxon>
        <taxon>Rhodnius</taxon>
    </lineage>
</organism>
<evidence type="ECO:0000256" key="5">
    <source>
        <dbReference type="ARBA" id="ARBA00022692"/>
    </source>
</evidence>
<dbReference type="GO" id="GO:0005886">
    <property type="term" value="C:plasma membrane"/>
    <property type="evidence" value="ECO:0007669"/>
    <property type="project" value="UniProtKB-SubCell"/>
</dbReference>
<evidence type="ECO:0000256" key="13">
    <source>
        <dbReference type="ARBA" id="ARBA00031037"/>
    </source>
</evidence>
<dbReference type="EMBL" id="ACPB03025722">
    <property type="status" value="NOT_ANNOTATED_CDS"/>
    <property type="molecule type" value="Genomic_DNA"/>
</dbReference>
<evidence type="ECO:0000256" key="3">
    <source>
        <dbReference type="ARBA" id="ARBA00022475"/>
    </source>
</evidence>
<evidence type="ECO:0000256" key="8">
    <source>
        <dbReference type="ARBA" id="ARBA00023108"/>
    </source>
</evidence>
<evidence type="ECO:0000313" key="21">
    <source>
        <dbReference type="EnsemblMetazoa" id="RPRC010451-PA"/>
    </source>
</evidence>
<dbReference type="GO" id="GO:0030431">
    <property type="term" value="P:sleep"/>
    <property type="evidence" value="ECO:0007669"/>
    <property type="project" value="InterPro"/>
</dbReference>
<keyword evidence="5" id="KW-0812">Transmembrane</keyword>
<keyword evidence="8" id="KW-0090">Biological rhythms</keyword>
<keyword evidence="4" id="KW-0336">GPI-anchor</keyword>
<evidence type="ECO:0000313" key="22">
    <source>
        <dbReference type="Proteomes" id="UP000015103"/>
    </source>
</evidence>
<evidence type="ECO:0000313" key="20">
    <source>
        <dbReference type="EMBL" id="JAA76690.1"/>
    </source>
</evidence>
<name>R4G540_RHOPR</name>
<dbReference type="VEuPathDB" id="VectorBase:RPRC010451"/>
<keyword evidence="12" id="KW-0449">Lipoprotein</keyword>